<dbReference type="RefSeq" id="WP_345534150.1">
    <property type="nucleotide sequence ID" value="NZ_BAABLD010000015.1"/>
</dbReference>
<name>A0ABP9R0G8_9RHOO</name>
<evidence type="ECO:0000313" key="2">
    <source>
        <dbReference type="Proteomes" id="UP001500547"/>
    </source>
</evidence>
<keyword evidence="2" id="KW-1185">Reference proteome</keyword>
<reference evidence="2" key="1">
    <citation type="journal article" date="2019" name="Int. J. Syst. Evol. Microbiol.">
        <title>The Global Catalogue of Microorganisms (GCM) 10K type strain sequencing project: providing services to taxonomists for standard genome sequencing and annotation.</title>
        <authorList>
            <consortium name="The Broad Institute Genomics Platform"/>
            <consortium name="The Broad Institute Genome Sequencing Center for Infectious Disease"/>
            <person name="Wu L."/>
            <person name="Ma J."/>
        </authorList>
    </citation>
    <scope>NUCLEOTIDE SEQUENCE [LARGE SCALE GENOMIC DNA]</scope>
    <source>
        <strain evidence="2">JCM 18715</strain>
    </source>
</reference>
<protein>
    <submittedName>
        <fullName evidence="1">Uncharacterized protein</fullName>
    </submittedName>
</protein>
<proteinExistence type="predicted"/>
<organism evidence="1 2">
    <name type="scientific">Viridibacterium curvum</name>
    <dbReference type="NCBI Taxonomy" id="1101404"/>
    <lineage>
        <taxon>Bacteria</taxon>
        <taxon>Pseudomonadati</taxon>
        <taxon>Pseudomonadota</taxon>
        <taxon>Betaproteobacteria</taxon>
        <taxon>Rhodocyclales</taxon>
        <taxon>Rhodocyclaceae</taxon>
        <taxon>Viridibacterium</taxon>
    </lineage>
</organism>
<sequence length="89" mass="9994">MFDVEIFYKTELGRLAVGDRSYGLHQRLRAALILIDGKTPWLKLRAMLAQLGDPDSLVQQLTELGLLESDHSLPAMPIFQPAREHATAH</sequence>
<dbReference type="Proteomes" id="UP001500547">
    <property type="component" value="Unassembled WGS sequence"/>
</dbReference>
<evidence type="ECO:0000313" key="1">
    <source>
        <dbReference type="EMBL" id="GAA5170037.1"/>
    </source>
</evidence>
<dbReference type="EMBL" id="BAABLD010000015">
    <property type="protein sequence ID" value="GAA5170037.1"/>
    <property type="molecule type" value="Genomic_DNA"/>
</dbReference>
<accession>A0ABP9R0G8</accession>
<comment type="caution">
    <text evidence="1">The sequence shown here is derived from an EMBL/GenBank/DDBJ whole genome shotgun (WGS) entry which is preliminary data.</text>
</comment>
<gene>
    <name evidence="1" type="ORF">GCM10025770_32390</name>
</gene>